<evidence type="ECO:0000256" key="2">
    <source>
        <dbReference type="ARBA" id="ARBA00022676"/>
    </source>
</evidence>
<dbReference type="OrthoDB" id="433681at2"/>
<accession>A0A193G4Z3</accession>
<name>A0A193G4Z3_9BORD</name>
<dbReference type="Proteomes" id="UP000091897">
    <property type="component" value="Chromosome"/>
</dbReference>
<evidence type="ECO:0000313" key="7">
    <source>
        <dbReference type="Proteomes" id="UP000091897"/>
    </source>
</evidence>
<keyword evidence="2" id="KW-0328">Glycosyltransferase</keyword>
<protein>
    <submittedName>
        <fullName evidence="6">Family 2 glycosyl transferase</fullName>
    </submittedName>
</protein>
<dbReference type="InterPro" id="IPR029044">
    <property type="entry name" value="Nucleotide-diphossugar_trans"/>
</dbReference>
<dbReference type="GO" id="GO:0016757">
    <property type="term" value="F:glycosyltransferase activity"/>
    <property type="evidence" value="ECO:0007669"/>
    <property type="project" value="UniProtKB-KW"/>
</dbReference>
<keyword evidence="3 6" id="KW-0808">Transferase</keyword>
<dbReference type="PANTHER" id="PTHR43179:SF12">
    <property type="entry name" value="GALACTOFURANOSYLTRANSFERASE GLFT2"/>
    <property type="match status" value="1"/>
</dbReference>
<sequence length="329" mass="37722">MKVSVVIPTKNPGLIFRSVLPAVLAQKTSFPFDVLVVDSGSTDGTVEYVNACTNHRLRLHRIPPTAFGHGRTRNLAVSMTDGEYVAMITHDALPENEHWLTRLVEVADSDPAIAGVFGRHIAYPEADPYTKRDLARHFQNFAHEPIVHLADVARFKADAGYRQYLHFFSDNNALIRRSVWASLPYPDVDFAEDQLWAQRVIEAGWKKAYAHDACVFHSHDFHAMELLRRSFDESHALYRLFGYVLVPSLKHLIGTWLRCSWADLRYGWRCNVWKQDIRAILVRPVDNLLRSCGHFLGSRPHRISPKMRLWLSRDKRLMGALNQSDRTEG</sequence>
<evidence type="ECO:0000259" key="4">
    <source>
        <dbReference type="Pfam" id="PF00535"/>
    </source>
</evidence>
<organism evidence="6 8">
    <name type="scientific">Bordetella bronchialis</name>
    <dbReference type="NCBI Taxonomy" id="463025"/>
    <lineage>
        <taxon>Bacteria</taxon>
        <taxon>Pseudomonadati</taxon>
        <taxon>Pseudomonadota</taxon>
        <taxon>Betaproteobacteria</taxon>
        <taxon>Burkholderiales</taxon>
        <taxon>Alcaligenaceae</taxon>
        <taxon>Bordetella</taxon>
    </lineage>
</organism>
<proteinExistence type="inferred from homology"/>
<dbReference type="Proteomes" id="UP000092213">
    <property type="component" value="Chromosome"/>
</dbReference>
<dbReference type="SUPFAM" id="SSF53448">
    <property type="entry name" value="Nucleotide-diphospho-sugar transferases"/>
    <property type="match status" value="1"/>
</dbReference>
<dbReference type="CDD" id="cd00761">
    <property type="entry name" value="Glyco_tranf_GTA_type"/>
    <property type="match status" value="1"/>
</dbReference>
<dbReference type="STRING" id="463025.BAU08_25350"/>
<evidence type="ECO:0000313" key="8">
    <source>
        <dbReference type="Proteomes" id="UP000092213"/>
    </source>
</evidence>
<dbReference type="EMBL" id="CP016171">
    <property type="protein sequence ID" value="ANN75062.1"/>
    <property type="molecule type" value="Genomic_DNA"/>
</dbReference>
<dbReference type="KEGG" id="bbro:BAU06_24775"/>
<dbReference type="AlphaFoldDB" id="A0A193G4Z3"/>
<evidence type="ECO:0000256" key="3">
    <source>
        <dbReference type="ARBA" id="ARBA00022679"/>
    </source>
</evidence>
<feature type="domain" description="Glycosyltransferase 2-like" evidence="4">
    <location>
        <begin position="4"/>
        <end position="179"/>
    </location>
</feature>
<gene>
    <name evidence="5" type="ORF">BAU06_24775</name>
    <name evidence="6" type="ORF">BAU08_25350</name>
</gene>
<dbReference type="EMBL" id="CP016170">
    <property type="protein sequence ID" value="ANN69912.1"/>
    <property type="molecule type" value="Genomic_DNA"/>
</dbReference>
<reference evidence="7 8" key="1">
    <citation type="submission" date="2016-06" db="EMBL/GenBank/DDBJ databases">
        <title>Complete genome sequences of Bordetella bronchialis and Bordetella flabilis.</title>
        <authorList>
            <person name="LiPuma J.J."/>
            <person name="Spilker T."/>
        </authorList>
    </citation>
    <scope>NUCLEOTIDE SEQUENCE [LARGE SCALE GENOMIC DNA]</scope>
    <source>
        <strain evidence="6 8">AU17976</strain>
        <strain evidence="5 7">AU3182</strain>
    </source>
</reference>
<dbReference type="Gene3D" id="3.90.550.10">
    <property type="entry name" value="Spore Coat Polysaccharide Biosynthesis Protein SpsA, Chain A"/>
    <property type="match status" value="1"/>
</dbReference>
<dbReference type="PANTHER" id="PTHR43179">
    <property type="entry name" value="RHAMNOSYLTRANSFERASE WBBL"/>
    <property type="match status" value="1"/>
</dbReference>
<keyword evidence="7" id="KW-1185">Reference proteome</keyword>
<comment type="similarity">
    <text evidence="1">Belongs to the glycosyltransferase 2 family.</text>
</comment>
<dbReference type="Pfam" id="PF00535">
    <property type="entry name" value="Glycos_transf_2"/>
    <property type="match status" value="1"/>
</dbReference>
<evidence type="ECO:0000313" key="5">
    <source>
        <dbReference type="EMBL" id="ANN69912.1"/>
    </source>
</evidence>
<dbReference type="InterPro" id="IPR001173">
    <property type="entry name" value="Glyco_trans_2-like"/>
</dbReference>
<evidence type="ECO:0000256" key="1">
    <source>
        <dbReference type="ARBA" id="ARBA00006739"/>
    </source>
</evidence>
<evidence type="ECO:0000313" key="6">
    <source>
        <dbReference type="EMBL" id="ANN75062.1"/>
    </source>
</evidence>